<dbReference type="AlphaFoldDB" id="X0UTP1"/>
<organism evidence="2">
    <name type="scientific">marine sediment metagenome</name>
    <dbReference type="NCBI Taxonomy" id="412755"/>
    <lineage>
        <taxon>unclassified sequences</taxon>
        <taxon>metagenomes</taxon>
        <taxon>ecological metagenomes</taxon>
    </lineage>
</organism>
<name>X0UTP1_9ZZZZ</name>
<dbReference type="SUPFAM" id="SSF54184">
    <property type="entry name" value="Penicillin-binding protein 2x (pbp-2x), c-terminal domain"/>
    <property type="match status" value="1"/>
</dbReference>
<dbReference type="PROSITE" id="PS51178">
    <property type="entry name" value="PASTA"/>
    <property type="match status" value="1"/>
</dbReference>
<feature type="non-terminal residue" evidence="2">
    <location>
        <position position="1"/>
    </location>
</feature>
<dbReference type="CDD" id="cd06575">
    <property type="entry name" value="PASTA_Pbp2x-like_2"/>
    <property type="match status" value="1"/>
</dbReference>
<gene>
    <name evidence="2" type="ORF">S01H1_45900</name>
</gene>
<dbReference type="SMART" id="SM00740">
    <property type="entry name" value="PASTA"/>
    <property type="match status" value="1"/>
</dbReference>
<protein>
    <recommendedName>
        <fullName evidence="1">PASTA domain-containing protein</fullName>
    </recommendedName>
</protein>
<evidence type="ECO:0000313" key="2">
    <source>
        <dbReference type="EMBL" id="GAG03663.1"/>
    </source>
</evidence>
<dbReference type="InterPro" id="IPR005543">
    <property type="entry name" value="PASTA_dom"/>
</dbReference>
<comment type="caution">
    <text evidence="2">The sequence shown here is derived from an EMBL/GenBank/DDBJ whole genome shotgun (WGS) entry which is preliminary data.</text>
</comment>
<proteinExistence type="predicted"/>
<dbReference type="Pfam" id="PF03793">
    <property type="entry name" value="PASTA"/>
    <property type="match status" value="1"/>
</dbReference>
<evidence type="ECO:0000259" key="1">
    <source>
        <dbReference type="PROSITE" id="PS51178"/>
    </source>
</evidence>
<dbReference type="EMBL" id="BARS01029364">
    <property type="protein sequence ID" value="GAG03663.1"/>
    <property type="molecule type" value="Genomic_DNA"/>
</dbReference>
<feature type="domain" description="PASTA" evidence="1">
    <location>
        <begin position="63"/>
        <end position="121"/>
    </location>
</feature>
<accession>X0UTP1</accession>
<sequence>PAIVILVALDKPQGKPYGGIVAAPVFSDVGGWTLSHLNVTPSFQRNFSYPAEKDKGMVVLHPDLPGTIPDVKGLAVREVLRKAKRLGLKVIVKGSGLAVEQSPAPGTRLRKHRLLTVIFRPPC</sequence>
<reference evidence="2" key="1">
    <citation type="journal article" date="2014" name="Front. Microbiol.">
        <title>High frequency of phylogenetically diverse reductive dehalogenase-homologous genes in deep subseafloor sedimentary metagenomes.</title>
        <authorList>
            <person name="Kawai M."/>
            <person name="Futagami T."/>
            <person name="Toyoda A."/>
            <person name="Takaki Y."/>
            <person name="Nishi S."/>
            <person name="Hori S."/>
            <person name="Arai W."/>
            <person name="Tsubouchi T."/>
            <person name="Morono Y."/>
            <person name="Uchiyama I."/>
            <person name="Ito T."/>
            <person name="Fujiyama A."/>
            <person name="Inagaki F."/>
            <person name="Takami H."/>
        </authorList>
    </citation>
    <scope>NUCLEOTIDE SEQUENCE</scope>
    <source>
        <strain evidence="2">Expedition CK06-06</strain>
    </source>
</reference>
<dbReference type="Gene3D" id="3.30.450.330">
    <property type="match status" value="1"/>
</dbReference>